<dbReference type="InParanoid" id="A0A024GQ48"/>
<comment type="caution">
    <text evidence="3">The sequence shown here is derived from an EMBL/GenBank/DDBJ whole genome shotgun (WGS) entry which is preliminary data.</text>
</comment>
<evidence type="ECO:0000313" key="3">
    <source>
        <dbReference type="EMBL" id="CCI48860.1"/>
    </source>
</evidence>
<dbReference type="SUPFAM" id="SSF64268">
    <property type="entry name" value="PX domain"/>
    <property type="match status" value="1"/>
</dbReference>
<feature type="compositionally biased region" description="Basic and acidic residues" evidence="1">
    <location>
        <begin position="309"/>
        <end position="321"/>
    </location>
</feature>
<feature type="compositionally biased region" description="Basic and acidic residues" evidence="1">
    <location>
        <begin position="34"/>
        <end position="48"/>
    </location>
</feature>
<proteinExistence type="predicted"/>
<dbReference type="Proteomes" id="UP000053237">
    <property type="component" value="Unassembled WGS sequence"/>
</dbReference>
<feature type="compositionally biased region" description="Basic and acidic residues" evidence="1">
    <location>
        <begin position="64"/>
        <end position="83"/>
    </location>
</feature>
<evidence type="ECO:0000313" key="4">
    <source>
        <dbReference type="Proteomes" id="UP000053237"/>
    </source>
</evidence>
<name>A0A024GQ48_9STRA</name>
<feature type="compositionally biased region" description="Acidic residues" evidence="1">
    <location>
        <begin position="84"/>
        <end position="93"/>
    </location>
</feature>
<reference evidence="3 4" key="1">
    <citation type="submission" date="2012-05" db="EMBL/GenBank/DDBJ databases">
        <title>Recombination and specialization in a pathogen metapopulation.</title>
        <authorList>
            <person name="Gardiner A."/>
            <person name="Kemen E."/>
            <person name="Schultz-Larsen T."/>
            <person name="MacLean D."/>
            <person name="Van Oosterhout C."/>
            <person name="Jones J.D.G."/>
        </authorList>
    </citation>
    <scope>NUCLEOTIDE SEQUENCE [LARGE SCALE GENOMIC DNA]</scope>
    <source>
        <strain evidence="3 4">Ac Nc2</strain>
    </source>
</reference>
<dbReference type="STRING" id="65357.A0A024GQ48"/>
<gene>
    <name evidence="3" type="ORF">BN9_100690</name>
</gene>
<dbReference type="OrthoDB" id="164496at2759"/>
<dbReference type="CDD" id="cd06093">
    <property type="entry name" value="PX_domain"/>
    <property type="match status" value="1"/>
</dbReference>
<organism evidence="3 4">
    <name type="scientific">Albugo candida</name>
    <dbReference type="NCBI Taxonomy" id="65357"/>
    <lineage>
        <taxon>Eukaryota</taxon>
        <taxon>Sar</taxon>
        <taxon>Stramenopiles</taxon>
        <taxon>Oomycota</taxon>
        <taxon>Peronosporomycetes</taxon>
        <taxon>Albuginales</taxon>
        <taxon>Albuginaceae</taxon>
        <taxon>Albugo</taxon>
    </lineage>
</organism>
<evidence type="ECO:0000259" key="2">
    <source>
        <dbReference type="PROSITE" id="PS50195"/>
    </source>
</evidence>
<feature type="region of interest" description="Disordered" evidence="1">
    <location>
        <begin position="250"/>
        <end position="321"/>
    </location>
</feature>
<keyword evidence="4" id="KW-1185">Reference proteome</keyword>
<dbReference type="Gene3D" id="3.30.1520.10">
    <property type="entry name" value="Phox-like domain"/>
    <property type="match status" value="1"/>
</dbReference>
<feature type="domain" description="PX" evidence="2">
    <location>
        <begin position="85"/>
        <end position="210"/>
    </location>
</feature>
<evidence type="ECO:0000256" key="1">
    <source>
        <dbReference type="SAM" id="MobiDB-lite"/>
    </source>
</evidence>
<dbReference type="EMBL" id="CAIX01000252">
    <property type="protein sequence ID" value="CCI48860.1"/>
    <property type="molecule type" value="Genomic_DNA"/>
</dbReference>
<sequence length="321" mass="36137">MGCNQSTAREPETAEITVPSVEQDVVDAGTKTAAHIEDPLESTDRVDPLEQNSVVESEDVSAQIEEKEAASETEHQEPRNETEEIRDEEEEVEAPTSTAHTEEMKTFRVSGHTIMPKDVVYYVIEGPQGAFNRRYNDFKNLYGALKSVADLPSLPSSFPSLPFTSKLQHAKIIKSREERFETILNAIAKDSTIYESDAFQRFLSDKVETPVKEDEGTNELKEVKITEDNEETNEVTEVQVIVEKEVKEHFTQTTPVQEDTAAVSETIENQSEEVKQNVDEVDDTNAQEQVHAVTMEKEEESTDLIVNHSIEETKQEEETSA</sequence>
<dbReference type="GO" id="GO:0035091">
    <property type="term" value="F:phosphatidylinositol binding"/>
    <property type="evidence" value="ECO:0007669"/>
    <property type="project" value="InterPro"/>
</dbReference>
<dbReference type="AlphaFoldDB" id="A0A024GQ48"/>
<dbReference type="InterPro" id="IPR036871">
    <property type="entry name" value="PX_dom_sf"/>
</dbReference>
<dbReference type="Pfam" id="PF00787">
    <property type="entry name" value="PX"/>
    <property type="match status" value="1"/>
</dbReference>
<dbReference type="InterPro" id="IPR001683">
    <property type="entry name" value="PX_dom"/>
</dbReference>
<protein>
    <recommendedName>
        <fullName evidence="2">PX domain-containing protein</fullName>
    </recommendedName>
</protein>
<accession>A0A024GQ48</accession>
<dbReference type="PROSITE" id="PS50195">
    <property type="entry name" value="PX"/>
    <property type="match status" value="1"/>
</dbReference>
<feature type="region of interest" description="Disordered" evidence="1">
    <location>
        <begin position="1"/>
        <end position="101"/>
    </location>
</feature>